<dbReference type="Proteomes" id="UP000199170">
    <property type="component" value="Unassembled WGS sequence"/>
</dbReference>
<dbReference type="CDD" id="cd14686">
    <property type="entry name" value="bZIP"/>
    <property type="match status" value="1"/>
</dbReference>
<feature type="compositionally biased region" description="Polar residues" evidence="1">
    <location>
        <begin position="388"/>
        <end position="398"/>
    </location>
</feature>
<feature type="compositionally biased region" description="Low complexity" evidence="1">
    <location>
        <begin position="314"/>
        <end position="334"/>
    </location>
</feature>
<evidence type="ECO:0000256" key="1">
    <source>
        <dbReference type="SAM" id="MobiDB-lite"/>
    </source>
</evidence>
<dbReference type="EMBL" id="FNPB01000008">
    <property type="protein sequence ID" value="SDY19425.1"/>
    <property type="molecule type" value="Genomic_DNA"/>
</dbReference>
<feature type="region of interest" description="Disordered" evidence="1">
    <location>
        <begin position="177"/>
        <end position="466"/>
    </location>
</feature>
<reference evidence="4" key="1">
    <citation type="submission" date="2016-10" db="EMBL/GenBank/DDBJ databases">
        <authorList>
            <person name="Varghese N."/>
            <person name="Submissions S."/>
        </authorList>
    </citation>
    <scope>NUCLEOTIDE SEQUENCE [LARGE SCALE GENOMIC DNA]</scope>
    <source>
        <strain evidence="4">CGMCC 1.10118</strain>
    </source>
</reference>
<dbReference type="STRING" id="660517.SAMN04487946_10881"/>
<feature type="domain" description="DUF7527" evidence="2">
    <location>
        <begin position="540"/>
        <end position="775"/>
    </location>
</feature>
<feature type="compositionally biased region" description="Acidic residues" evidence="1">
    <location>
        <begin position="298"/>
        <end position="311"/>
    </location>
</feature>
<sequence>MNSRTIDVVTDWETVAAPDGYEGLHQLSESEFSGAVSAGTTWAFFLNGRIVGVFEGKIEDFEDAQFTAYRAADPSLPLLFSMQERGGETRANYYTNKTPLSDADQTLSSGGFTGYIELSENVLSGDYYVVYHGGKSMSAAFVGSSERLITGDEAFERAADEVGIYEVTDVDVELTEIPDHSDPESDPAADPTSEEDASSGDDAEQSGDDAGQTASEDAAVADPDAGMTEGPDTGSDAGVTEGPDTGSDAGVTEGPDTGSDVDGPAEDDAVTARETSDQPDSPESDDGGVAAEDPVSADADEEPSGEAEATTDTESVAATTQASAAEVADSTDATTPDEPETDRTDPPPTDDPNEPQVDAADPEESAAADADGADGVFSDEARWREAQTIPSLDPSESSGEARAQDDGADADQHSAREATAQMTQRQPAARTRERTASGREQRRSRSRSDSEESPEADRLRKRLSRARDRIEALETERDELAATRDQQQERIDKLEAELDEQRTLVADLEAERDELQAEIDRLEAVGAGVEEAVGTDTETMPPERALAGTNLFVRYDRKSEATLEHAHDGESTREDVSANLRLEHHTTFETDGLVVDDRPYEEFLRDTTEYSFAEWVVIDLLYEIGETGNRSSLSGVFDAIPEIDRIELDGSVGIEGDEGVEQRDFDVIFRDQMGDPLFVADINASRNATTEAMVSSLVENAKTIAESEESLASGFYVTESFYEPGALETVAGATGGGLLSRSNKLSYVKQSRKRGYHLCLVEARNGEFHLNVPDL</sequence>
<evidence type="ECO:0000313" key="4">
    <source>
        <dbReference type="Proteomes" id="UP000199170"/>
    </source>
</evidence>
<organism evidence="3 4">
    <name type="scientific">Halobellus clavatus</name>
    <dbReference type="NCBI Taxonomy" id="660517"/>
    <lineage>
        <taxon>Archaea</taxon>
        <taxon>Methanobacteriati</taxon>
        <taxon>Methanobacteriota</taxon>
        <taxon>Stenosarchaea group</taxon>
        <taxon>Halobacteria</taxon>
        <taxon>Halobacteriales</taxon>
        <taxon>Haloferacaceae</taxon>
        <taxon>Halobellus</taxon>
    </lineage>
</organism>
<protein>
    <recommendedName>
        <fullName evidence="2">DUF7527 domain-containing protein</fullName>
    </recommendedName>
</protein>
<feature type="compositionally biased region" description="Acidic residues" evidence="1">
    <location>
        <begin position="184"/>
        <end position="207"/>
    </location>
</feature>
<dbReference type="OrthoDB" id="157503at2157"/>
<feature type="compositionally biased region" description="Basic and acidic residues" evidence="1">
    <location>
        <begin position="430"/>
        <end position="458"/>
    </location>
</feature>
<keyword evidence="4" id="KW-1185">Reference proteome</keyword>
<gene>
    <name evidence="3" type="ORF">SAMN04487946_10881</name>
</gene>
<proteinExistence type="predicted"/>
<name>A0A1H3HVY5_9EURY</name>
<evidence type="ECO:0000259" key="2">
    <source>
        <dbReference type="Pfam" id="PF24371"/>
    </source>
</evidence>
<evidence type="ECO:0000313" key="3">
    <source>
        <dbReference type="EMBL" id="SDY19425.1"/>
    </source>
</evidence>
<accession>A0A1H3HVY5</accession>
<dbReference type="AlphaFoldDB" id="A0A1H3HVY5"/>
<dbReference type="InterPro" id="IPR055949">
    <property type="entry name" value="DUF7527"/>
</dbReference>
<dbReference type="RefSeq" id="WP_089767608.1">
    <property type="nucleotide sequence ID" value="NZ_FNPB01000008.1"/>
</dbReference>
<dbReference type="Pfam" id="PF24371">
    <property type="entry name" value="DUF7527"/>
    <property type="match status" value="1"/>
</dbReference>
<feature type="compositionally biased region" description="Basic and acidic residues" evidence="1">
    <location>
        <begin position="402"/>
        <end position="416"/>
    </location>
</feature>
<feature type="compositionally biased region" description="Low complexity" evidence="1">
    <location>
        <begin position="367"/>
        <end position="378"/>
    </location>
</feature>